<dbReference type="GeneID" id="105224037"/>
<organism evidence="2">
    <name type="scientific">Bactrocera dorsalis</name>
    <name type="common">Oriental fruit fly</name>
    <name type="synonym">Dacus dorsalis</name>
    <dbReference type="NCBI Taxonomy" id="27457"/>
    <lineage>
        <taxon>Eukaryota</taxon>
        <taxon>Metazoa</taxon>
        <taxon>Ecdysozoa</taxon>
        <taxon>Arthropoda</taxon>
        <taxon>Hexapoda</taxon>
        <taxon>Insecta</taxon>
        <taxon>Pterygota</taxon>
        <taxon>Neoptera</taxon>
        <taxon>Endopterygota</taxon>
        <taxon>Diptera</taxon>
        <taxon>Brachycera</taxon>
        <taxon>Muscomorpha</taxon>
        <taxon>Tephritoidea</taxon>
        <taxon>Tephritidae</taxon>
        <taxon>Bactrocera</taxon>
        <taxon>Bactrocera</taxon>
    </lineage>
</organism>
<feature type="signal peptide" evidence="1">
    <location>
        <begin position="1"/>
        <end position="16"/>
    </location>
</feature>
<dbReference type="RefSeq" id="XP_011200309.2">
    <property type="nucleotide sequence ID" value="XM_011202007.3"/>
</dbReference>
<feature type="chain" id="PRO_5044538560" evidence="1">
    <location>
        <begin position="17"/>
        <end position="120"/>
    </location>
</feature>
<evidence type="ECO:0000256" key="1">
    <source>
        <dbReference type="SAM" id="SignalP"/>
    </source>
</evidence>
<sequence length="120" mass="12437">MKFLVTFAAIILCANAYRVRVVDSISSASSEELLVTPGGQPQPIIPVPDSISSVSSSEEVILLPPGGPSPLPGVGVVSPSVLQAVKVKAPKYGNILDTKRILAQVFGPQEPTAQGARVYG</sequence>
<reference evidence="2" key="1">
    <citation type="journal article" date="2014" name="BMC Genomics">
        <title>Characterizing the developmental transcriptome of the oriental fruit fly, Bactrocera dorsalis (Diptera: Tephritidae) through comparative genomic analysis with Drosophila melanogaster utilizing modENCODE datasets.</title>
        <authorList>
            <person name="Geib S.M."/>
            <person name="Calla B."/>
            <person name="Hall B."/>
            <person name="Hou S."/>
            <person name="Manoukis N.C."/>
        </authorList>
    </citation>
    <scope>NUCLEOTIDE SEQUENCE</scope>
    <source>
        <strain evidence="2">Punador</strain>
    </source>
</reference>
<dbReference type="KEGG" id="bdr:105224037"/>
<dbReference type="EMBL" id="GAKP01005445">
    <property type="protein sequence ID" value="JAC53507.1"/>
    <property type="molecule type" value="Transcribed_RNA"/>
</dbReference>
<keyword evidence="1" id="KW-0732">Signal</keyword>
<evidence type="ECO:0000313" key="2">
    <source>
        <dbReference type="EMBL" id="JAC53507.1"/>
    </source>
</evidence>
<accession>A0A034WGP9</accession>
<dbReference type="AlphaFoldDB" id="A0A034WGP9"/>
<dbReference type="OrthoDB" id="8065051at2759"/>
<protein>
    <submittedName>
        <fullName evidence="2">Uncharacterized protein</fullName>
    </submittedName>
</protein>
<name>A0A034WGP9_BACDO</name>
<proteinExistence type="predicted"/>